<protein>
    <recommendedName>
        <fullName evidence="1">Helicase C-terminal domain-containing protein</fullName>
    </recommendedName>
</protein>
<accession>A0A840WCU4</accession>
<dbReference type="InterPro" id="IPR027417">
    <property type="entry name" value="P-loop_NTPase"/>
</dbReference>
<dbReference type="EMBL" id="JACHDO010000001">
    <property type="protein sequence ID" value="MBB5490841.1"/>
    <property type="molecule type" value="Genomic_DNA"/>
</dbReference>
<dbReference type="RefSeq" id="WP_184364467.1">
    <property type="nucleotide sequence ID" value="NZ_BAAAKM010000054.1"/>
</dbReference>
<dbReference type="GO" id="GO:0006289">
    <property type="term" value="P:nucleotide-excision repair"/>
    <property type="evidence" value="ECO:0007669"/>
    <property type="project" value="TreeGrafter"/>
</dbReference>
<proteinExistence type="predicted"/>
<dbReference type="PANTHER" id="PTHR47957">
    <property type="entry name" value="ATP-DEPENDENT HELICASE HRQ1"/>
    <property type="match status" value="1"/>
</dbReference>
<dbReference type="GO" id="GO:0043138">
    <property type="term" value="F:3'-5' DNA helicase activity"/>
    <property type="evidence" value="ECO:0007669"/>
    <property type="project" value="TreeGrafter"/>
</dbReference>
<name>A0A840WCU4_9ACTN</name>
<keyword evidence="3" id="KW-1185">Reference proteome</keyword>
<reference evidence="2 3" key="1">
    <citation type="submission" date="2020-08" db="EMBL/GenBank/DDBJ databases">
        <title>Sequencing the genomes of 1000 actinobacteria strains.</title>
        <authorList>
            <person name="Klenk H.-P."/>
        </authorList>
    </citation>
    <scope>NUCLEOTIDE SEQUENCE [LARGE SCALE GENOMIC DNA]</scope>
    <source>
        <strain evidence="2 3">DSM 44598</strain>
    </source>
</reference>
<evidence type="ECO:0000259" key="1">
    <source>
        <dbReference type="PROSITE" id="PS51194"/>
    </source>
</evidence>
<gene>
    <name evidence="2" type="ORF">HNR07_001978</name>
</gene>
<organism evidence="2 3">
    <name type="scientific">Nocardiopsis metallicus</name>
    <dbReference type="NCBI Taxonomy" id="179819"/>
    <lineage>
        <taxon>Bacteria</taxon>
        <taxon>Bacillati</taxon>
        <taxon>Actinomycetota</taxon>
        <taxon>Actinomycetes</taxon>
        <taxon>Streptosporangiales</taxon>
        <taxon>Nocardiopsidaceae</taxon>
        <taxon>Nocardiopsis</taxon>
    </lineage>
</organism>
<sequence length="1295" mass="143045">MLLRRLRDRVAPRRKLQCIATSATVGDKATEVMTFASKLFFNSPFVWKDGVPEQQDLVRATLRSAEELPEWGPLPVSAYSSLLDEADPGPALTGIAALSHGVDPAAPTALLAAEIRMRRLREILASGPCSLPDLADRVFGADTDPPVLEERLKALTALVALGSRLRGADGTPLLSARYHLFTRATDGAFACLHNERPHVSLARHETCARTGCGRPTFELAACQRCGDSYLVGVVHKEEEPSRFLPQRTDREPVVWLHLGESVDSMDEDDDTLAGKDTAKVSERYLCTGCGTLTGKPDSPCQPNCLDRAVRPAQQFRSSEKGTAHCLTCGYRGVGAIKRFRSREDAATTVVATTLYQALPEDSDSEIANQPGGGRKLLAFSDSRQAAAYFAPRLEDDYQLLQRRRLILQGLLEAGDVPGGLSVRDTTEKAMETAERAHCFSHLDSHTTRMREAGLWVMSELISTTERQSLEGRGLIRVEMLRPEEDVLAPGSARLLGLEMAEAWDLLGELVRTVRLQGVVTMPDGVKPNDPAFDPRLGPIYMRGDGAHSKRKQLSWSPSSKTRNNRRLDYLTRVLRETGCDLDPREVLAKLWALLRDTPQGWLATHNSKQTGVVYQVDHTFLRITPVGPDNTPFECDSCRKPNPVSVRGVCPTMNCTGKLVPMDPTDPELDRDHHRHLYQNMNPVPLHAQEHTAQWTNTEAATIQQDFIKGKVNALSCSTTFELGVDVGELQAVFMRNMPPTTANYVQRAGRAGRRVSSAALVVTHAMRRSHDLFRYQRPEEMISGKMPTPFVPLENVRIDRRHAHSVALSAFFRHHFQESGVLWNKVGDFFCPAQESGPSPTQLLGSFLDPVPDRITRSLEQILPAEVARHMDLAGQAWAEELVSMVKKAQAEVERELEWLRKRRLKSFEEGNDRLAGHFRRTANTIRGRDLLGFLSTKNILPKYGFPVDTVELRTVHADATGAKLELTRDLTAAIHEYAPGSSIVAGGKRWVSAGVYRLPDRGLPEYHYRRCPDCGYFEQADQTARNLSAACGACGSTRGRTMVYSVPEFGFVSAPKAEAVGRTPPERSWNGFVEVRRLAEHPQKKAWSLGNGGLAHCLSGSRGELVAVSEGKNWAGFHLCEWCGWGEPVPHNRAFPKKHRKPASGDECTGPISLRALGHRYETDLMSVRFEGPLELGDISETARQSLLYALLEGASSALEISREDIGGTVHHGRDRSKSLVLFDTVPGGAGGAERISKHFGTVLKAAFARVNECDCGTETSCYGCLRTYRNQTVHDLLRRRDALNVLGPLVGP</sequence>
<dbReference type="Pfam" id="PF09369">
    <property type="entry name" value="MZB"/>
    <property type="match status" value="1"/>
</dbReference>
<comment type="caution">
    <text evidence="2">The sequence shown here is derived from an EMBL/GenBank/DDBJ whole genome shotgun (WGS) entry which is preliminary data.</text>
</comment>
<evidence type="ECO:0000313" key="2">
    <source>
        <dbReference type="EMBL" id="MBB5490841.1"/>
    </source>
</evidence>
<feature type="domain" description="Helicase C-terminal" evidence="1">
    <location>
        <begin position="648"/>
        <end position="798"/>
    </location>
</feature>
<evidence type="ECO:0000313" key="3">
    <source>
        <dbReference type="Proteomes" id="UP000579647"/>
    </source>
</evidence>
<dbReference type="GO" id="GO:0036297">
    <property type="term" value="P:interstrand cross-link repair"/>
    <property type="evidence" value="ECO:0007669"/>
    <property type="project" value="TreeGrafter"/>
</dbReference>
<dbReference type="SMART" id="SM00490">
    <property type="entry name" value="HELICc"/>
    <property type="match status" value="1"/>
</dbReference>
<dbReference type="SUPFAM" id="SSF52540">
    <property type="entry name" value="P-loop containing nucleoside triphosphate hydrolases"/>
    <property type="match status" value="1"/>
</dbReference>
<dbReference type="InterPro" id="IPR018973">
    <property type="entry name" value="MZB"/>
</dbReference>
<dbReference type="PROSITE" id="PS51194">
    <property type="entry name" value="HELICASE_CTER"/>
    <property type="match status" value="1"/>
</dbReference>
<dbReference type="Gene3D" id="3.40.50.300">
    <property type="entry name" value="P-loop containing nucleotide triphosphate hydrolases"/>
    <property type="match status" value="1"/>
</dbReference>
<dbReference type="InterPro" id="IPR001650">
    <property type="entry name" value="Helicase_C-like"/>
</dbReference>
<dbReference type="Proteomes" id="UP000579647">
    <property type="component" value="Unassembled WGS sequence"/>
</dbReference>
<dbReference type="PANTHER" id="PTHR47957:SF3">
    <property type="entry name" value="ATP-DEPENDENT HELICASE HRQ1"/>
    <property type="match status" value="1"/>
</dbReference>
<dbReference type="Pfam" id="PF00271">
    <property type="entry name" value="Helicase_C"/>
    <property type="match status" value="1"/>
</dbReference>